<feature type="transmembrane region" description="Helical" evidence="6">
    <location>
        <begin position="285"/>
        <end position="305"/>
    </location>
</feature>
<protein>
    <recommendedName>
        <fullName evidence="9">Protein DETOXIFICATION</fullName>
    </recommendedName>
</protein>
<gene>
    <name evidence="7" type="ORF">LLUT_LOCUS15161</name>
</gene>
<comment type="subcellular location">
    <subcellularLocation>
        <location evidence="1">Membrane</location>
        <topology evidence="1">Multi-pass membrane protein</topology>
    </subcellularLocation>
</comment>
<dbReference type="EMBL" id="CAXHTB010000010">
    <property type="protein sequence ID" value="CAL0314101.1"/>
    <property type="molecule type" value="Genomic_DNA"/>
</dbReference>
<proteinExistence type="inferred from homology"/>
<dbReference type="InterPro" id="IPR045069">
    <property type="entry name" value="MATE_euk"/>
</dbReference>
<feature type="transmembrane region" description="Helical" evidence="6">
    <location>
        <begin position="201"/>
        <end position="221"/>
    </location>
</feature>
<accession>A0AAV1WYG5</accession>
<dbReference type="Pfam" id="PF01554">
    <property type="entry name" value="MatE"/>
    <property type="match status" value="1"/>
</dbReference>
<dbReference type="PANTHER" id="PTHR11206">
    <property type="entry name" value="MULTIDRUG RESISTANCE PROTEIN"/>
    <property type="match status" value="1"/>
</dbReference>
<dbReference type="GO" id="GO:0015297">
    <property type="term" value="F:antiporter activity"/>
    <property type="evidence" value="ECO:0007669"/>
    <property type="project" value="InterPro"/>
</dbReference>
<dbReference type="Proteomes" id="UP001497480">
    <property type="component" value="Unassembled WGS sequence"/>
</dbReference>
<evidence type="ECO:0000256" key="4">
    <source>
        <dbReference type="ARBA" id="ARBA00022989"/>
    </source>
</evidence>
<evidence type="ECO:0000256" key="6">
    <source>
        <dbReference type="SAM" id="Phobius"/>
    </source>
</evidence>
<reference evidence="7 8" key="1">
    <citation type="submission" date="2024-03" db="EMBL/GenBank/DDBJ databases">
        <authorList>
            <person name="Martinez-Hernandez J."/>
        </authorList>
    </citation>
    <scope>NUCLEOTIDE SEQUENCE [LARGE SCALE GENOMIC DNA]</scope>
</reference>
<dbReference type="GO" id="GO:0016020">
    <property type="term" value="C:membrane"/>
    <property type="evidence" value="ECO:0007669"/>
    <property type="project" value="UniProtKB-SubCell"/>
</dbReference>
<feature type="transmembrane region" description="Helical" evidence="6">
    <location>
        <begin position="132"/>
        <end position="151"/>
    </location>
</feature>
<keyword evidence="4 6" id="KW-1133">Transmembrane helix</keyword>
<feature type="transmembrane region" description="Helical" evidence="6">
    <location>
        <begin position="384"/>
        <end position="406"/>
    </location>
</feature>
<name>A0AAV1WYG5_LUPLU</name>
<evidence type="ECO:0000313" key="8">
    <source>
        <dbReference type="Proteomes" id="UP001497480"/>
    </source>
</evidence>
<evidence type="ECO:0000256" key="3">
    <source>
        <dbReference type="ARBA" id="ARBA00022692"/>
    </source>
</evidence>
<evidence type="ECO:0000256" key="2">
    <source>
        <dbReference type="ARBA" id="ARBA00010199"/>
    </source>
</evidence>
<dbReference type="InterPro" id="IPR002528">
    <property type="entry name" value="MATE_fam"/>
</dbReference>
<organism evidence="7 8">
    <name type="scientific">Lupinus luteus</name>
    <name type="common">European yellow lupine</name>
    <dbReference type="NCBI Taxonomy" id="3873"/>
    <lineage>
        <taxon>Eukaryota</taxon>
        <taxon>Viridiplantae</taxon>
        <taxon>Streptophyta</taxon>
        <taxon>Embryophyta</taxon>
        <taxon>Tracheophyta</taxon>
        <taxon>Spermatophyta</taxon>
        <taxon>Magnoliopsida</taxon>
        <taxon>eudicotyledons</taxon>
        <taxon>Gunneridae</taxon>
        <taxon>Pentapetalae</taxon>
        <taxon>rosids</taxon>
        <taxon>fabids</taxon>
        <taxon>Fabales</taxon>
        <taxon>Fabaceae</taxon>
        <taxon>Papilionoideae</taxon>
        <taxon>50 kb inversion clade</taxon>
        <taxon>genistoids sensu lato</taxon>
        <taxon>core genistoids</taxon>
        <taxon>Genisteae</taxon>
        <taxon>Lupinus</taxon>
    </lineage>
</organism>
<evidence type="ECO:0008006" key="9">
    <source>
        <dbReference type="Google" id="ProtNLM"/>
    </source>
</evidence>
<dbReference type="AlphaFoldDB" id="A0AAV1WYG5"/>
<keyword evidence="3 6" id="KW-0812">Transmembrane</keyword>
<feature type="transmembrane region" description="Helical" evidence="6">
    <location>
        <begin position="157"/>
        <end position="180"/>
    </location>
</feature>
<dbReference type="CDD" id="cd13132">
    <property type="entry name" value="MATE_eukaryotic"/>
    <property type="match status" value="1"/>
</dbReference>
<dbReference type="GO" id="GO:0042910">
    <property type="term" value="F:xenobiotic transmembrane transporter activity"/>
    <property type="evidence" value="ECO:0007669"/>
    <property type="project" value="InterPro"/>
</dbReference>
<evidence type="ECO:0000256" key="5">
    <source>
        <dbReference type="ARBA" id="ARBA00023136"/>
    </source>
</evidence>
<sequence length="433" mass="47693">MSSDETSAFGEANVLLFDEDTDGEKEKVGLLGRVWVESKKLWHIAGPAIFNRVCNCTMIIITQAFAGHLGDLELAATSIAVNVILGLDLGLMPKEIAELAGVISIWLIPTHLAFALFFPLHFFLQSQLKNKVIAWVSFVTLVFHASISLLVLYKFELGVICVVAAVNVSWWIMVLGYFGYIVCGNCPSTWTGFSLQAFSGLWEFTTLSVASGVMICLEVWYDKVLMLMTGVLHNAKTSVEALTICLSINIWQMMFPLSFLAAVGVRVANELGAGNGKGAKFATKVAVMTSFIISVFFWLLIMNFRNKFAYMFSSSEVVIEEVNKLSPLLGFTILLNSVQPVLSGVAVGSGWQKYVAYINLGCYYGIGLPLGYLLGFVFNLGVEGIWAGLIFGGTAIQTLILIVITIRCDWDKEAEKARLHVRKWEGSNKRIKE</sequence>
<keyword evidence="5 6" id="KW-0472">Membrane</keyword>
<keyword evidence="8" id="KW-1185">Reference proteome</keyword>
<evidence type="ECO:0000313" key="7">
    <source>
        <dbReference type="EMBL" id="CAL0314101.1"/>
    </source>
</evidence>
<dbReference type="NCBIfam" id="TIGR00797">
    <property type="entry name" value="matE"/>
    <property type="match status" value="1"/>
</dbReference>
<feature type="transmembrane region" description="Helical" evidence="6">
    <location>
        <begin position="241"/>
        <end position="265"/>
    </location>
</feature>
<evidence type="ECO:0000256" key="1">
    <source>
        <dbReference type="ARBA" id="ARBA00004141"/>
    </source>
</evidence>
<feature type="transmembrane region" description="Helical" evidence="6">
    <location>
        <begin position="99"/>
        <end position="120"/>
    </location>
</feature>
<comment type="similarity">
    <text evidence="2">Belongs to the multi antimicrobial extrusion (MATE) (TC 2.A.66.1) family.</text>
</comment>
<dbReference type="GO" id="GO:1990961">
    <property type="term" value="P:xenobiotic detoxification by transmembrane export across the plasma membrane"/>
    <property type="evidence" value="ECO:0007669"/>
    <property type="project" value="InterPro"/>
</dbReference>
<feature type="transmembrane region" description="Helical" evidence="6">
    <location>
        <begin position="354"/>
        <end position="378"/>
    </location>
</feature>
<comment type="caution">
    <text evidence="7">The sequence shown here is derived from an EMBL/GenBank/DDBJ whole genome shotgun (WGS) entry which is preliminary data.</text>
</comment>